<dbReference type="PANTHER" id="PTHR42813:SF4">
    <property type="entry name" value="NADP-DEPENDENT ISOPROPANOL DEHYDROGENASE"/>
    <property type="match status" value="1"/>
</dbReference>
<dbReference type="Gene3D" id="3.40.50.720">
    <property type="entry name" value="NAD(P)-binding Rossmann-like Domain"/>
    <property type="match status" value="1"/>
</dbReference>
<keyword evidence="5" id="KW-0560">Oxidoreductase</keyword>
<evidence type="ECO:0000313" key="10">
    <source>
        <dbReference type="Proteomes" id="UP000799536"/>
    </source>
</evidence>
<comment type="similarity">
    <text evidence="2 6">Belongs to the zinc-containing alcohol dehydrogenase family.</text>
</comment>
<dbReference type="SUPFAM" id="SSF51735">
    <property type="entry name" value="NAD(P)-binding Rossmann-fold domains"/>
    <property type="match status" value="1"/>
</dbReference>
<feature type="domain" description="Enoyl reductase (ER)" evidence="8">
    <location>
        <begin position="8"/>
        <end position="346"/>
    </location>
</feature>
<dbReference type="GO" id="GO:0016491">
    <property type="term" value="F:oxidoreductase activity"/>
    <property type="evidence" value="ECO:0007669"/>
    <property type="project" value="UniProtKB-KW"/>
</dbReference>
<dbReference type="AlphaFoldDB" id="A0A9P4JI32"/>
<dbReference type="InterPro" id="IPR013154">
    <property type="entry name" value="ADH-like_N"/>
</dbReference>
<comment type="cofactor">
    <cofactor evidence="1 6">
        <name>Zn(2+)</name>
        <dbReference type="ChEBI" id="CHEBI:29105"/>
    </cofactor>
</comment>
<dbReference type="OrthoDB" id="442947at2759"/>
<evidence type="ECO:0000256" key="6">
    <source>
        <dbReference type="RuleBase" id="RU361277"/>
    </source>
</evidence>
<keyword evidence="3 6" id="KW-0479">Metal-binding</keyword>
<evidence type="ECO:0000256" key="7">
    <source>
        <dbReference type="SAM" id="MobiDB-lite"/>
    </source>
</evidence>
<dbReference type="InterPro" id="IPR002328">
    <property type="entry name" value="ADH_Zn_CS"/>
</dbReference>
<keyword evidence="10" id="KW-1185">Reference proteome</keyword>
<dbReference type="GO" id="GO:0008270">
    <property type="term" value="F:zinc ion binding"/>
    <property type="evidence" value="ECO:0007669"/>
    <property type="project" value="InterPro"/>
</dbReference>
<dbReference type="Pfam" id="PF00107">
    <property type="entry name" value="ADH_zinc_N"/>
    <property type="match status" value="1"/>
</dbReference>
<dbReference type="InterPro" id="IPR011032">
    <property type="entry name" value="GroES-like_sf"/>
</dbReference>
<accession>A0A9P4JI32</accession>
<evidence type="ECO:0000256" key="3">
    <source>
        <dbReference type="ARBA" id="ARBA00022723"/>
    </source>
</evidence>
<evidence type="ECO:0000259" key="8">
    <source>
        <dbReference type="SMART" id="SM00829"/>
    </source>
</evidence>
<dbReference type="EMBL" id="ML994306">
    <property type="protein sequence ID" value="KAF2196903.1"/>
    <property type="molecule type" value="Genomic_DNA"/>
</dbReference>
<dbReference type="Proteomes" id="UP000799536">
    <property type="component" value="Unassembled WGS sequence"/>
</dbReference>
<evidence type="ECO:0000313" key="9">
    <source>
        <dbReference type="EMBL" id="KAF2196903.1"/>
    </source>
</evidence>
<protein>
    <submittedName>
        <fullName evidence="9">GroES-like protein</fullName>
    </submittedName>
</protein>
<comment type="caution">
    <text evidence="9">The sequence shown here is derived from an EMBL/GenBank/DDBJ whole genome shotgun (WGS) entry which is preliminary data.</text>
</comment>
<feature type="region of interest" description="Disordered" evidence="7">
    <location>
        <begin position="1"/>
        <end position="20"/>
    </location>
</feature>
<dbReference type="Gene3D" id="3.90.180.10">
    <property type="entry name" value="Medium-chain alcohol dehydrogenases, catalytic domain"/>
    <property type="match status" value="1"/>
</dbReference>
<keyword evidence="4 6" id="KW-0862">Zinc</keyword>
<dbReference type="Pfam" id="PF08240">
    <property type="entry name" value="ADH_N"/>
    <property type="match status" value="1"/>
</dbReference>
<evidence type="ECO:0000256" key="4">
    <source>
        <dbReference type="ARBA" id="ARBA00022833"/>
    </source>
</evidence>
<dbReference type="SUPFAM" id="SSF50129">
    <property type="entry name" value="GroES-like"/>
    <property type="match status" value="1"/>
</dbReference>
<dbReference type="PANTHER" id="PTHR42813">
    <property type="entry name" value="ZINC-TYPE ALCOHOL DEHYDROGENASE-LIKE"/>
    <property type="match status" value="1"/>
</dbReference>
<dbReference type="InterPro" id="IPR013149">
    <property type="entry name" value="ADH-like_C"/>
</dbReference>
<name>A0A9P4JI32_9PLEO</name>
<evidence type="ECO:0000256" key="1">
    <source>
        <dbReference type="ARBA" id="ARBA00001947"/>
    </source>
</evidence>
<sequence>MKALTYQGANKPPSLNDVPHPQITSATSAIVKLTYTTICGTDTHILSGAIPSIPSGRILGHEGVGEVAETGPGVTRFKKGDQVLISCITSCGTCISCKQGMPSHCETGGWILGNEVDGTQAEYVECRHADGSLYHIPEAMKQVERMKKLVMLSDIFPTGFECGVLNSKIRPGDTVAIVGAGPVGLAALITAQFYALKGVFVVDFDQNRLEVARGFGATHTCTPEEVEEVVRKETGGRMCDAVIEAVGADKSFESCQGLLAVGGRLANVGVHGGRARLRLEELWDRNVSITTRLVDATTTTQLMSLLQANKLPAEKLITHEYPFKDLEKAYQVFGQAAKEKALKVLIKMG</sequence>
<evidence type="ECO:0000256" key="2">
    <source>
        <dbReference type="ARBA" id="ARBA00008072"/>
    </source>
</evidence>
<evidence type="ECO:0000256" key="5">
    <source>
        <dbReference type="ARBA" id="ARBA00023002"/>
    </source>
</evidence>
<dbReference type="InterPro" id="IPR036291">
    <property type="entry name" value="NAD(P)-bd_dom_sf"/>
</dbReference>
<gene>
    <name evidence="9" type="ORF">GQ43DRAFT_458845</name>
</gene>
<dbReference type="PROSITE" id="PS00059">
    <property type="entry name" value="ADH_ZINC"/>
    <property type="match status" value="1"/>
</dbReference>
<proteinExistence type="inferred from homology"/>
<reference evidence="9" key="1">
    <citation type="journal article" date="2020" name="Stud. Mycol.">
        <title>101 Dothideomycetes genomes: a test case for predicting lifestyles and emergence of pathogens.</title>
        <authorList>
            <person name="Haridas S."/>
            <person name="Albert R."/>
            <person name="Binder M."/>
            <person name="Bloem J."/>
            <person name="Labutti K."/>
            <person name="Salamov A."/>
            <person name="Andreopoulos B."/>
            <person name="Baker S."/>
            <person name="Barry K."/>
            <person name="Bills G."/>
            <person name="Bluhm B."/>
            <person name="Cannon C."/>
            <person name="Castanera R."/>
            <person name="Culley D."/>
            <person name="Daum C."/>
            <person name="Ezra D."/>
            <person name="Gonzalez J."/>
            <person name="Henrissat B."/>
            <person name="Kuo A."/>
            <person name="Liang C."/>
            <person name="Lipzen A."/>
            <person name="Lutzoni F."/>
            <person name="Magnuson J."/>
            <person name="Mondo S."/>
            <person name="Nolan M."/>
            <person name="Ohm R."/>
            <person name="Pangilinan J."/>
            <person name="Park H.-J."/>
            <person name="Ramirez L."/>
            <person name="Alfaro M."/>
            <person name="Sun H."/>
            <person name="Tritt A."/>
            <person name="Yoshinaga Y."/>
            <person name="Zwiers L.-H."/>
            <person name="Turgeon B."/>
            <person name="Goodwin S."/>
            <person name="Spatafora J."/>
            <person name="Crous P."/>
            <person name="Grigoriev I."/>
        </authorList>
    </citation>
    <scope>NUCLEOTIDE SEQUENCE</scope>
    <source>
        <strain evidence="9">ATCC 74209</strain>
    </source>
</reference>
<organism evidence="9 10">
    <name type="scientific">Delitschia confertaspora ATCC 74209</name>
    <dbReference type="NCBI Taxonomy" id="1513339"/>
    <lineage>
        <taxon>Eukaryota</taxon>
        <taxon>Fungi</taxon>
        <taxon>Dikarya</taxon>
        <taxon>Ascomycota</taxon>
        <taxon>Pezizomycotina</taxon>
        <taxon>Dothideomycetes</taxon>
        <taxon>Pleosporomycetidae</taxon>
        <taxon>Pleosporales</taxon>
        <taxon>Delitschiaceae</taxon>
        <taxon>Delitschia</taxon>
    </lineage>
</organism>
<dbReference type="SMART" id="SM00829">
    <property type="entry name" value="PKS_ER"/>
    <property type="match status" value="1"/>
</dbReference>
<dbReference type="InterPro" id="IPR020843">
    <property type="entry name" value="ER"/>
</dbReference>